<dbReference type="GO" id="GO:0005886">
    <property type="term" value="C:plasma membrane"/>
    <property type="evidence" value="ECO:0007669"/>
    <property type="project" value="UniProtKB-SubCell"/>
</dbReference>
<evidence type="ECO:0000313" key="8">
    <source>
        <dbReference type="EMBL" id="RZC78719.1"/>
    </source>
</evidence>
<name>A0A4Y7L3A2_PAPSO</name>
<dbReference type="AlphaFoldDB" id="A0A4Y7L3A2"/>
<evidence type="ECO:0000259" key="7">
    <source>
        <dbReference type="Pfam" id="PF13515"/>
    </source>
</evidence>
<dbReference type="Pfam" id="PF13515">
    <property type="entry name" value="FUSC_2"/>
    <property type="match status" value="1"/>
</dbReference>
<evidence type="ECO:0000313" key="9">
    <source>
        <dbReference type="Proteomes" id="UP000316621"/>
    </source>
</evidence>
<dbReference type="STRING" id="3469.A0A4Y7L3A2"/>
<gene>
    <name evidence="8" type="ORF">C5167_002927</name>
</gene>
<organism evidence="8 9">
    <name type="scientific">Papaver somniferum</name>
    <name type="common">Opium poppy</name>
    <dbReference type="NCBI Taxonomy" id="3469"/>
    <lineage>
        <taxon>Eukaryota</taxon>
        <taxon>Viridiplantae</taxon>
        <taxon>Streptophyta</taxon>
        <taxon>Embryophyta</taxon>
        <taxon>Tracheophyta</taxon>
        <taxon>Spermatophyta</taxon>
        <taxon>Magnoliopsida</taxon>
        <taxon>Ranunculales</taxon>
        <taxon>Papaveraceae</taxon>
        <taxon>Papaveroideae</taxon>
        <taxon>Papaver</taxon>
    </lineage>
</organism>
<keyword evidence="3 6" id="KW-0812">Transmembrane</keyword>
<feature type="transmembrane region" description="Helical" evidence="6">
    <location>
        <begin position="510"/>
        <end position="527"/>
    </location>
</feature>
<accession>A0A4Y7L3A2</accession>
<proteinExistence type="predicted"/>
<comment type="subcellular location">
    <subcellularLocation>
        <location evidence="1">Cell membrane</location>
        <topology evidence="1">Multi-pass membrane protein</topology>
    </subcellularLocation>
</comment>
<keyword evidence="5 6" id="KW-0472">Membrane</keyword>
<evidence type="ECO:0000256" key="6">
    <source>
        <dbReference type="SAM" id="Phobius"/>
    </source>
</evidence>
<feature type="transmembrane region" description="Helical" evidence="6">
    <location>
        <begin position="54"/>
        <end position="73"/>
    </location>
</feature>
<evidence type="ECO:0000256" key="2">
    <source>
        <dbReference type="ARBA" id="ARBA00022475"/>
    </source>
</evidence>
<evidence type="ECO:0000256" key="3">
    <source>
        <dbReference type="ARBA" id="ARBA00022692"/>
    </source>
</evidence>
<dbReference type="Proteomes" id="UP000316621">
    <property type="component" value="Chromosome 9"/>
</dbReference>
<protein>
    <recommendedName>
        <fullName evidence="7">Integral membrane bound transporter domain-containing protein</fullName>
    </recommendedName>
</protein>
<feature type="transmembrane region" description="Helical" evidence="6">
    <location>
        <begin position="539"/>
        <end position="560"/>
    </location>
</feature>
<keyword evidence="2" id="KW-1003">Cell membrane</keyword>
<dbReference type="Gramene" id="RZC78719">
    <property type="protein sequence ID" value="RZC78719"/>
    <property type="gene ID" value="C5167_002927"/>
</dbReference>
<reference evidence="8 9" key="1">
    <citation type="journal article" date="2018" name="Science">
        <title>The opium poppy genome and morphinan production.</title>
        <authorList>
            <person name="Guo L."/>
            <person name="Winzer T."/>
            <person name="Yang X."/>
            <person name="Li Y."/>
            <person name="Ning Z."/>
            <person name="He Z."/>
            <person name="Teodor R."/>
            <person name="Lu Y."/>
            <person name="Bowser T.A."/>
            <person name="Graham I.A."/>
            <person name="Ye K."/>
        </authorList>
    </citation>
    <scope>NUCLEOTIDE SEQUENCE [LARGE SCALE GENOMIC DNA]</scope>
    <source>
        <strain evidence="9">cv. HN1</strain>
        <tissue evidence="8">Leaves</tissue>
    </source>
</reference>
<sequence length="844" mass="94048">MQTTKKEQARITKTISRTRAYWQSRLGAAFRTALACTIIGFVTLFSPVVLQKEVAFPALSYVTVILVVTEATLGDTVQGCWHALFATCQGAVPAFLILWLVGPARYSITASVLAVTLTSFAVMLPESTHLICKRIALAQIVILYSVTSVKGVHTKVFMHPVHVAASTGVGAFAALLALVFPYPRLASYEVRKNCLVFKENFSRRLNLLVNAFCAENKTSALASISQAKSLGRTGTTLIQNIKIKQKSMQWEKPLNRLTKQYDMNPTDRFQALEIPLKGIEIALTSSTSFPVRVVDQELKSLLFTLKEQTNLHLNQASHASPSCTSTVPETNGKELLPKLFLQPPHTINFLTRNDLPSFFFLFCMKFLNDESMISQSADSTNKPGTNIQELMQKQYQCTKKLFMISNLFRRTSTKRLIYAAKCSGSLGLAVLFGMIFNKENGFWAGLTVGVGMAGGREATYKIANNKAQGTVLGTIYGLLACFVFTRHLVFRFLSLIPWIMFASFLRRSRMYDQAGAVSAVIAALIMLGRKNYGPPSEFAIVRVTEAFIGLSCSIMLEILLQPTRASTMARGGISKSLKLLYEFVESIDFCIDSGNKSKMFLKELNEKENKLRVSINELCNFIAEAGVEPNFWFIPFHGVCYGKLLGSLSKMVDVMHFATQAIGLLVQESHKFGATWVILQQLIGEDLQLLRKLVNSSVQCFEKVTSVASLEKLEKELESKNISCDVESGQSVANGSEFNVLISENEEALEKVLSSFVKHTRELVDESHGFEGDDRDKIKSQLVLCLSALGFWIDSLMKETREIEKSVQELVQWDNPTSHINMSDIYFKINALHTHNKEQHTVLD</sequence>
<evidence type="ECO:0000256" key="5">
    <source>
        <dbReference type="ARBA" id="ARBA00023136"/>
    </source>
</evidence>
<keyword evidence="4 6" id="KW-1133">Transmembrane helix</keyword>
<keyword evidence="9" id="KW-1185">Reference proteome</keyword>
<evidence type="ECO:0000256" key="1">
    <source>
        <dbReference type="ARBA" id="ARBA00004651"/>
    </source>
</evidence>
<feature type="transmembrane region" description="Helical" evidence="6">
    <location>
        <begin position="416"/>
        <end position="436"/>
    </location>
</feature>
<feature type="transmembrane region" description="Helical" evidence="6">
    <location>
        <begin position="161"/>
        <end position="182"/>
    </location>
</feature>
<feature type="transmembrane region" description="Helical" evidence="6">
    <location>
        <begin position="80"/>
        <end position="100"/>
    </location>
</feature>
<dbReference type="OrthoDB" id="68611at2759"/>
<evidence type="ECO:0000256" key="4">
    <source>
        <dbReference type="ARBA" id="ARBA00022989"/>
    </source>
</evidence>
<dbReference type="PANTHER" id="PTHR30509:SF9">
    <property type="entry name" value="MULTIDRUG RESISTANCE PROTEIN MDTO"/>
    <property type="match status" value="1"/>
</dbReference>
<feature type="transmembrane region" description="Helical" evidence="6">
    <location>
        <begin position="475"/>
        <end position="498"/>
    </location>
</feature>
<dbReference type="PANTHER" id="PTHR30509">
    <property type="entry name" value="P-HYDROXYBENZOIC ACID EFFLUX PUMP SUBUNIT-RELATED"/>
    <property type="match status" value="1"/>
</dbReference>
<feature type="domain" description="Integral membrane bound transporter" evidence="7">
    <location>
        <begin position="428"/>
        <end position="555"/>
    </location>
</feature>
<dbReference type="OMA" id="HREEHIN"/>
<feature type="transmembrane region" description="Helical" evidence="6">
    <location>
        <begin position="28"/>
        <end position="48"/>
    </location>
</feature>
<dbReference type="EMBL" id="CM010723">
    <property type="protein sequence ID" value="RZC78719.1"/>
    <property type="molecule type" value="Genomic_DNA"/>
</dbReference>
<dbReference type="InterPro" id="IPR049453">
    <property type="entry name" value="Memb_transporter_dom"/>
</dbReference>